<name>A4A985_9GAMM</name>
<evidence type="ECO:0008006" key="4">
    <source>
        <dbReference type="Google" id="ProtNLM"/>
    </source>
</evidence>
<proteinExistence type="predicted"/>
<gene>
    <name evidence="2" type="ORF">KT71_04940</name>
</gene>
<sequence length="139" mass="14609">MKHSPTQSSRIPFSMLTIAALALSLGGALASTAQADDQCQKPGQPLVPDGSEATMEAMLAGQKAVKAFQASNMEYMQCLEARYSAAEADARSATDEDSKALAQADYARSIDAYNAAVSAEEAVAEKFNVALRAFKAANK</sequence>
<feature type="chain" id="PRO_5002665431" description="DUF4398 domain-containing protein" evidence="1">
    <location>
        <begin position="36"/>
        <end position="139"/>
    </location>
</feature>
<dbReference type="eggNOG" id="ENOG5033CJ4">
    <property type="taxonomic scope" value="Bacteria"/>
</dbReference>
<keyword evidence="3" id="KW-1185">Reference proteome</keyword>
<dbReference type="HOGENOM" id="CLU_2058557_0_0_6"/>
<dbReference type="RefSeq" id="WP_023659763.1">
    <property type="nucleotide sequence ID" value="NZ_CM002299.1"/>
</dbReference>
<dbReference type="AlphaFoldDB" id="A4A985"/>
<evidence type="ECO:0000313" key="3">
    <source>
        <dbReference type="Proteomes" id="UP000019205"/>
    </source>
</evidence>
<accession>A4A985</accession>
<dbReference type="STRING" id="314285.KT71_04940"/>
<evidence type="ECO:0000313" key="2">
    <source>
        <dbReference type="EMBL" id="EAQ97627.2"/>
    </source>
</evidence>
<organism evidence="2 3">
    <name type="scientific">Congregibacter litoralis KT71</name>
    <dbReference type="NCBI Taxonomy" id="314285"/>
    <lineage>
        <taxon>Bacteria</taxon>
        <taxon>Pseudomonadati</taxon>
        <taxon>Pseudomonadota</taxon>
        <taxon>Gammaproteobacteria</taxon>
        <taxon>Cellvibrionales</taxon>
        <taxon>Halieaceae</taxon>
        <taxon>Congregibacter</taxon>
    </lineage>
</organism>
<dbReference type="EMBL" id="AAOA02000002">
    <property type="protein sequence ID" value="EAQ97627.2"/>
    <property type="molecule type" value="Genomic_DNA"/>
</dbReference>
<reference evidence="2 3" key="1">
    <citation type="journal article" date="2007" name="Proc. Natl. Acad. Sci. U.S.A.">
        <title>Characterization of a marine gammaproteobacterium capable of aerobic anoxygenic photosynthesis.</title>
        <authorList>
            <person name="Fuchs B.M."/>
            <person name="Spring S."/>
            <person name="Teeling H."/>
            <person name="Quast C."/>
            <person name="Wulf J."/>
            <person name="Schattenhofer M."/>
            <person name="Yan S."/>
            <person name="Ferriera S."/>
            <person name="Johnson J."/>
            <person name="Glockner F.O."/>
            <person name="Amann R."/>
        </authorList>
    </citation>
    <scope>NUCLEOTIDE SEQUENCE [LARGE SCALE GENOMIC DNA]</scope>
    <source>
        <strain evidence="2">KT71</strain>
    </source>
</reference>
<reference evidence="2 3" key="2">
    <citation type="journal article" date="2009" name="PLoS ONE">
        <title>The photosynthetic apparatus and its regulation in the aerobic gammaproteobacterium Congregibacter litoralis gen. nov., sp. nov.</title>
        <authorList>
            <person name="Spring S."/>
            <person name="Lunsdorf H."/>
            <person name="Fuchs B.M."/>
            <person name="Tindall B.J."/>
        </authorList>
    </citation>
    <scope>NUCLEOTIDE SEQUENCE [LARGE SCALE GENOMIC DNA]</scope>
    <source>
        <strain evidence="2">KT71</strain>
    </source>
</reference>
<protein>
    <recommendedName>
        <fullName evidence="4">DUF4398 domain-containing protein</fullName>
    </recommendedName>
</protein>
<feature type="signal peptide" evidence="1">
    <location>
        <begin position="1"/>
        <end position="35"/>
    </location>
</feature>
<keyword evidence="1" id="KW-0732">Signal</keyword>
<dbReference type="Proteomes" id="UP000019205">
    <property type="component" value="Chromosome"/>
</dbReference>
<evidence type="ECO:0000256" key="1">
    <source>
        <dbReference type="SAM" id="SignalP"/>
    </source>
</evidence>
<comment type="caution">
    <text evidence="2">The sequence shown here is derived from an EMBL/GenBank/DDBJ whole genome shotgun (WGS) entry which is preliminary data.</text>
</comment>